<keyword evidence="2" id="KW-1185">Reference proteome</keyword>
<sequence length="94" mass="9735">MDQLEVMVEDLDRCAAQVRSCADGVGSAVARLRGSAPSTGRPDTTALAASAARALTEELERLSSVLSRASTELIASAEAYRSVDAGVAALLRVE</sequence>
<reference evidence="1" key="1">
    <citation type="submission" date="2021-03" db="EMBL/GenBank/DDBJ databases">
        <title>Actinotalea soli sp. nov., isolated from soil.</title>
        <authorList>
            <person name="Ping W."/>
            <person name="Zhang J."/>
        </authorList>
    </citation>
    <scope>NUCLEOTIDE SEQUENCE</scope>
    <source>
        <strain evidence="1">BY-33</strain>
    </source>
</reference>
<protein>
    <submittedName>
        <fullName evidence="1">Uncharacterized protein</fullName>
    </submittedName>
</protein>
<dbReference type="RefSeq" id="WP_208055078.1">
    <property type="nucleotide sequence ID" value="NZ_JAGEMK010000002.1"/>
</dbReference>
<evidence type="ECO:0000313" key="2">
    <source>
        <dbReference type="Proteomes" id="UP000664209"/>
    </source>
</evidence>
<comment type="caution">
    <text evidence="1">The sequence shown here is derived from an EMBL/GenBank/DDBJ whole genome shotgun (WGS) entry which is preliminary data.</text>
</comment>
<evidence type="ECO:0000313" key="1">
    <source>
        <dbReference type="EMBL" id="MBO1751420.1"/>
    </source>
</evidence>
<gene>
    <name evidence="1" type="ORF">J4G33_06345</name>
</gene>
<organism evidence="1 2">
    <name type="scientific">Actinotalea soli</name>
    <dbReference type="NCBI Taxonomy" id="2819234"/>
    <lineage>
        <taxon>Bacteria</taxon>
        <taxon>Bacillati</taxon>
        <taxon>Actinomycetota</taxon>
        <taxon>Actinomycetes</taxon>
        <taxon>Micrococcales</taxon>
        <taxon>Cellulomonadaceae</taxon>
        <taxon>Actinotalea</taxon>
    </lineage>
</organism>
<dbReference type="Proteomes" id="UP000664209">
    <property type="component" value="Unassembled WGS sequence"/>
</dbReference>
<dbReference type="EMBL" id="JAGEMK010000002">
    <property type="protein sequence ID" value="MBO1751420.1"/>
    <property type="molecule type" value="Genomic_DNA"/>
</dbReference>
<name>A0A939RUJ6_9CELL</name>
<proteinExistence type="predicted"/>
<accession>A0A939RUJ6</accession>
<dbReference type="AlphaFoldDB" id="A0A939RUJ6"/>